<sequence>MNRIPLAVACLSLAASLPCSAGGTLRTDALNPLLQQKPEVFAALHDAFELRDSAWAWIRIGDAYPALSGTRLGPYEIEATSRPSQQRVDVVLCTKATYYDSAGRVLSGVAVEQAVRVTEVLTAVMLRMWHSDQPPVCP</sequence>
<evidence type="ECO:0000313" key="3">
    <source>
        <dbReference type="Proteomes" id="UP000653472"/>
    </source>
</evidence>
<feature type="chain" id="PRO_5036879622" evidence="1">
    <location>
        <begin position="22"/>
        <end position="138"/>
    </location>
</feature>
<organism evidence="2 3">
    <name type="scientific">Solimonas marina</name>
    <dbReference type="NCBI Taxonomy" id="2714601"/>
    <lineage>
        <taxon>Bacteria</taxon>
        <taxon>Pseudomonadati</taxon>
        <taxon>Pseudomonadota</taxon>
        <taxon>Gammaproteobacteria</taxon>
        <taxon>Nevskiales</taxon>
        <taxon>Nevskiaceae</taxon>
        <taxon>Solimonas</taxon>
    </lineage>
</organism>
<dbReference type="RefSeq" id="WP_168148438.1">
    <property type="nucleotide sequence ID" value="NZ_JAAVXB010000006.1"/>
</dbReference>
<protein>
    <submittedName>
        <fullName evidence="2">Uncharacterized protein</fullName>
    </submittedName>
</protein>
<keyword evidence="3" id="KW-1185">Reference proteome</keyword>
<evidence type="ECO:0000256" key="1">
    <source>
        <dbReference type="SAM" id="SignalP"/>
    </source>
</evidence>
<dbReference type="Proteomes" id="UP000653472">
    <property type="component" value="Unassembled WGS sequence"/>
</dbReference>
<keyword evidence="1" id="KW-0732">Signal</keyword>
<comment type="caution">
    <text evidence="2">The sequence shown here is derived from an EMBL/GenBank/DDBJ whole genome shotgun (WGS) entry which is preliminary data.</text>
</comment>
<proteinExistence type="predicted"/>
<reference evidence="2" key="1">
    <citation type="submission" date="2020-03" db="EMBL/GenBank/DDBJ databases">
        <title>Solimonas marina sp. nov., isolated from deep seawater of the Pacific Ocean.</title>
        <authorList>
            <person name="Liu X."/>
            <person name="Lai Q."/>
            <person name="Sun F."/>
            <person name="Gai Y."/>
            <person name="Li G."/>
            <person name="Shao Z."/>
        </authorList>
    </citation>
    <scope>NUCLEOTIDE SEQUENCE</scope>
    <source>
        <strain evidence="2">C16B3</strain>
    </source>
</reference>
<name>A0A969WCY5_9GAMM</name>
<gene>
    <name evidence="2" type="ORF">G7Y82_12385</name>
</gene>
<dbReference type="EMBL" id="JAAVXB010000006">
    <property type="protein sequence ID" value="NKF23116.1"/>
    <property type="molecule type" value="Genomic_DNA"/>
</dbReference>
<evidence type="ECO:0000313" key="2">
    <source>
        <dbReference type="EMBL" id="NKF23116.1"/>
    </source>
</evidence>
<feature type="signal peptide" evidence="1">
    <location>
        <begin position="1"/>
        <end position="21"/>
    </location>
</feature>
<accession>A0A969WCY5</accession>
<dbReference type="AlphaFoldDB" id="A0A969WCY5"/>